<feature type="short sequence motif" description="GyrA-box" evidence="9">
    <location>
        <begin position="548"/>
        <end position="554"/>
    </location>
</feature>
<dbReference type="GO" id="GO:0005524">
    <property type="term" value="F:ATP binding"/>
    <property type="evidence" value="ECO:0007669"/>
    <property type="project" value="UniProtKB-UniRule"/>
</dbReference>
<dbReference type="NCBIfam" id="TIGR01063">
    <property type="entry name" value="gyrA"/>
    <property type="match status" value="1"/>
</dbReference>
<dbReference type="InterPro" id="IPR006691">
    <property type="entry name" value="GyrA/parC_rep"/>
</dbReference>
<dbReference type="Pfam" id="PF00521">
    <property type="entry name" value="DNA_topoisoIV"/>
    <property type="match status" value="1"/>
</dbReference>
<dbReference type="EMBL" id="PHAH01000035">
    <property type="protein sequence ID" value="PKM87725.1"/>
    <property type="molecule type" value="Genomic_DNA"/>
</dbReference>
<comment type="similarity">
    <text evidence="2 9">Belongs to the type II topoisomerase GyrA/ParC subunit family.</text>
</comment>
<evidence type="ECO:0000256" key="2">
    <source>
        <dbReference type="ARBA" id="ARBA00008263"/>
    </source>
</evidence>
<protein>
    <recommendedName>
        <fullName evidence="9">DNA gyrase subunit A</fullName>
        <ecNumber evidence="9">5.6.2.2</ecNumber>
    </recommendedName>
</protein>
<dbReference type="EC" id="5.6.2.2" evidence="9"/>
<dbReference type="FunFam" id="1.10.268.10:FF:000001">
    <property type="entry name" value="DNA gyrase subunit A"/>
    <property type="match status" value="1"/>
</dbReference>
<keyword evidence="7 9" id="KW-0413">Isomerase</keyword>
<evidence type="ECO:0000313" key="12">
    <source>
        <dbReference type="EMBL" id="PKM87725.1"/>
    </source>
</evidence>
<dbReference type="FunFam" id="3.90.199.10:FF:000001">
    <property type="entry name" value="DNA gyrase subunit A"/>
    <property type="match status" value="1"/>
</dbReference>
<dbReference type="PANTHER" id="PTHR43493">
    <property type="entry name" value="DNA GYRASE/TOPOISOMERASE SUBUNIT A"/>
    <property type="match status" value="1"/>
</dbReference>
<dbReference type="Gene3D" id="1.10.268.10">
    <property type="entry name" value="Topoisomerase, domain 3"/>
    <property type="match status" value="1"/>
</dbReference>
<evidence type="ECO:0000256" key="10">
    <source>
        <dbReference type="PROSITE-ProRule" id="PRU01384"/>
    </source>
</evidence>
<dbReference type="GO" id="GO:0003677">
    <property type="term" value="F:DNA binding"/>
    <property type="evidence" value="ECO:0007669"/>
    <property type="project" value="UniProtKB-UniRule"/>
</dbReference>
<comment type="subunit">
    <text evidence="8">Heterotetramer composed of ParC and ParE.</text>
</comment>
<dbReference type="NCBIfam" id="NF004043">
    <property type="entry name" value="PRK05560.1"/>
    <property type="match status" value="1"/>
</dbReference>
<dbReference type="InterPro" id="IPR002205">
    <property type="entry name" value="Topo_IIA_dom_A"/>
</dbReference>
<dbReference type="GO" id="GO:0006265">
    <property type="term" value="P:DNA topological change"/>
    <property type="evidence" value="ECO:0007669"/>
    <property type="project" value="UniProtKB-UniRule"/>
</dbReference>
<dbReference type="InterPro" id="IPR050220">
    <property type="entry name" value="Type_II_DNA_Topoisomerases"/>
</dbReference>
<comment type="subcellular location">
    <subcellularLocation>
        <location evidence="9">Cytoplasm</location>
    </subcellularLocation>
</comment>
<dbReference type="GO" id="GO:0034335">
    <property type="term" value="F:DNA negative supercoiling activity"/>
    <property type="evidence" value="ECO:0007669"/>
    <property type="project" value="UniProtKB-ARBA"/>
</dbReference>
<dbReference type="CDD" id="cd00187">
    <property type="entry name" value="TOP4c"/>
    <property type="match status" value="1"/>
</dbReference>
<dbReference type="SMART" id="SM00434">
    <property type="entry name" value="TOP4c"/>
    <property type="match status" value="1"/>
</dbReference>
<dbReference type="NCBIfam" id="NF004044">
    <property type="entry name" value="PRK05561.1"/>
    <property type="match status" value="1"/>
</dbReference>
<dbReference type="Pfam" id="PF03989">
    <property type="entry name" value="DNA_gyraseA_C"/>
    <property type="match status" value="6"/>
</dbReference>
<dbReference type="SUPFAM" id="SSF101904">
    <property type="entry name" value="GyrA/ParC C-terminal domain-like"/>
    <property type="match status" value="1"/>
</dbReference>
<dbReference type="InterPro" id="IPR013757">
    <property type="entry name" value="Topo_IIA_A_a_sf"/>
</dbReference>
<keyword evidence="6 9" id="KW-0238">DNA-binding</keyword>
<keyword evidence="5 9" id="KW-0799">Topoisomerase</keyword>
<evidence type="ECO:0000256" key="7">
    <source>
        <dbReference type="ARBA" id="ARBA00023235"/>
    </source>
</evidence>
<comment type="caution">
    <text evidence="12">The sequence shown here is derived from an EMBL/GenBank/DDBJ whole genome shotgun (WGS) entry which is preliminary data.</text>
</comment>
<dbReference type="AlphaFoldDB" id="A0A2N2DZ36"/>
<keyword evidence="4 9" id="KW-0067">ATP-binding</keyword>
<dbReference type="PANTHER" id="PTHR43493:SF5">
    <property type="entry name" value="DNA GYRASE SUBUNIT A, CHLOROPLASTIC_MITOCHONDRIAL"/>
    <property type="match status" value="1"/>
</dbReference>
<dbReference type="InterPro" id="IPR035516">
    <property type="entry name" value="Gyrase/topoIV_suA_C"/>
</dbReference>
<dbReference type="Gene3D" id="2.120.10.90">
    <property type="entry name" value="DNA gyrase/topoisomerase IV, subunit A, C-terminal"/>
    <property type="match status" value="1"/>
</dbReference>
<organism evidence="12 13">
    <name type="scientific">Candidatus Falkowbacteria bacterium HGW-Falkowbacteria-2</name>
    <dbReference type="NCBI Taxonomy" id="2013769"/>
    <lineage>
        <taxon>Bacteria</taxon>
        <taxon>Candidatus Falkowiibacteriota</taxon>
    </lineage>
</organism>
<dbReference type="GO" id="GO:0005694">
    <property type="term" value="C:chromosome"/>
    <property type="evidence" value="ECO:0007669"/>
    <property type="project" value="InterPro"/>
</dbReference>
<dbReference type="GO" id="GO:0005737">
    <property type="term" value="C:cytoplasm"/>
    <property type="evidence" value="ECO:0007669"/>
    <property type="project" value="UniProtKB-SubCell"/>
</dbReference>
<dbReference type="InterPro" id="IPR013758">
    <property type="entry name" value="Topo_IIA_A/C_ab"/>
</dbReference>
<dbReference type="FunFam" id="2.120.10.90:FF:000005">
    <property type="entry name" value="DNA topoisomerase 4 subunit A"/>
    <property type="match status" value="1"/>
</dbReference>
<feature type="domain" description="Topo IIA-type catalytic" evidence="11">
    <location>
        <begin position="55"/>
        <end position="521"/>
    </location>
</feature>
<name>A0A2N2DZ36_9BACT</name>
<sequence>MKKDKEPKDLANSKEALTGDQRHTAFGIVQDQPLVEEMSRSYLEYAMSVIVSRALPDVRDGMKPVHRRILYAMWSIGLRANAKFRKSATVVGEVLGKYHPHGDSAVYESMVRMAQDFAMRYPLVRGQGNFGSMDGDGAAAMRYTEAKLAGIAEEMLFDIEKDTVDFIPNYDGSHQEPRVLPAKLPNLLLNGTMGIAVGMSTNIPPHNLGELVLAITHLLDNPEASIEDLMQFVKGPDFPTGGIIYNHKDILTAYATGKGGIVIRGKAEIEEQKGGTFQIVVSEIPYQVNKADLVEKIADLVKEKKLEGIKALRDESDKDGVRIVAELKKDSYPKKILNALYKHTSLQTTFHVNMLALENGIQPKVMTLKMILEEFIKHREVVVRRRTQYELNKAKDRSHILEGLLIALKNIDEVIKTIKASKDKEVAKANLIKKFKLSERQAVAILEMRLQNLANLETLRVQQEWEEKQKLIKELEAILSSVTKIRSIIKEEINGIVQKFDNPRRTDVVAHGIKEFSLEDLVPNEETMVMMTRDGYIKRLEPDTFKVQARGGKGVIGLTTKEEDTVQFMFTTFTHSDILFFTTRGRTFQLKVHEIPQASRTAKGNSIVNFLQLTGGEQVTSVLPLDKIFGSKYLFFATEKGIVKKVELSAFNNVRRSGLIAIKIREDDRLIWAKPTSGSDHIQLITAKGQAIRFKETDVRDMGRNASGVHGIRLHKDDAVVGMGVAKIEKDKKRNYQILTIMAKGYGKRTDLSLYKLQGRGGSGIKTAKVTDKTGDISNAFLVNADTMDDRDLIVISDYGQVIRTPFKEVSVLGRDTQGVRVMRFKDADDHVSSVTWV</sequence>
<dbReference type="Gene3D" id="3.30.1360.40">
    <property type="match status" value="1"/>
</dbReference>
<comment type="subunit">
    <text evidence="9">Heterotetramer, composed of two GyrA and two GyrB chains. In the heterotetramer, GyrA contains the active site tyrosine that forms a transient covalent intermediate with DNA, while GyrB binds cofactors and catalyzes ATP hydrolysis.</text>
</comment>
<dbReference type="InterPro" id="IPR013760">
    <property type="entry name" value="Topo_IIA-like_dom_sf"/>
</dbReference>
<evidence type="ECO:0000256" key="5">
    <source>
        <dbReference type="ARBA" id="ARBA00023029"/>
    </source>
</evidence>
<dbReference type="Gene3D" id="3.90.199.10">
    <property type="entry name" value="Topoisomerase II, domain 5"/>
    <property type="match status" value="1"/>
</dbReference>
<dbReference type="PROSITE" id="PS52040">
    <property type="entry name" value="TOPO_IIA"/>
    <property type="match status" value="1"/>
</dbReference>
<dbReference type="HAMAP" id="MF_01897">
    <property type="entry name" value="GyrA"/>
    <property type="match status" value="1"/>
</dbReference>
<reference evidence="12 13" key="1">
    <citation type="journal article" date="2017" name="ISME J.">
        <title>Potential for microbial H2 and metal transformations associated with novel bacteria and archaea in deep terrestrial subsurface sediments.</title>
        <authorList>
            <person name="Hernsdorf A.W."/>
            <person name="Amano Y."/>
            <person name="Miyakawa K."/>
            <person name="Ise K."/>
            <person name="Suzuki Y."/>
            <person name="Anantharaman K."/>
            <person name="Probst A."/>
            <person name="Burstein D."/>
            <person name="Thomas B.C."/>
            <person name="Banfield J.F."/>
        </authorList>
    </citation>
    <scope>NUCLEOTIDE SEQUENCE [LARGE SCALE GENOMIC DNA]</scope>
    <source>
        <strain evidence="12">HGW-Falkowbacteria-2</strain>
    </source>
</reference>
<accession>A0A2N2DZ36</accession>
<evidence type="ECO:0000259" key="11">
    <source>
        <dbReference type="PROSITE" id="PS52040"/>
    </source>
</evidence>
<evidence type="ECO:0000313" key="13">
    <source>
        <dbReference type="Proteomes" id="UP000233325"/>
    </source>
</evidence>
<evidence type="ECO:0000256" key="1">
    <source>
        <dbReference type="ARBA" id="ARBA00000185"/>
    </source>
</evidence>
<evidence type="ECO:0000256" key="6">
    <source>
        <dbReference type="ARBA" id="ARBA00023125"/>
    </source>
</evidence>
<dbReference type="FunFam" id="3.30.1360.40:FF:000002">
    <property type="entry name" value="DNA gyrase subunit A"/>
    <property type="match status" value="1"/>
</dbReference>
<evidence type="ECO:0000256" key="4">
    <source>
        <dbReference type="ARBA" id="ARBA00022840"/>
    </source>
</evidence>
<evidence type="ECO:0000256" key="8">
    <source>
        <dbReference type="ARBA" id="ARBA00063644"/>
    </source>
</evidence>
<comment type="catalytic activity">
    <reaction evidence="1 9 10">
        <text>ATP-dependent breakage, passage and rejoining of double-stranded DNA.</text>
        <dbReference type="EC" id="5.6.2.2"/>
    </reaction>
</comment>
<gene>
    <name evidence="9" type="primary">gyrA</name>
    <name evidence="12" type="ORF">CVU83_02670</name>
</gene>
<keyword evidence="3 9" id="KW-0547">Nucleotide-binding</keyword>
<evidence type="ECO:0000256" key="3">
    <source>
        <dbReference type="ARBA" id="ARBA00022741"/>
    </source>
</evidence>
<comment type="function">
    <text evidence="9">A type II topoisomerase that negatively supercoils closed circular double-stranded (ds) DNA in an ATP-dependent manner to modulate DNA topology and maintain chromosomes in an underwound state. Negative supercoiling favors strand separation, and DNA replication, transcription, recombination and repair, all of which involve strand separation. Also able to catalyze the interconversion of other topological isomers of dsDNA rings, including catenanes and knotted rings. Type II topoisomerases break and join 2 DNA strands simultaneously in an ATP-dependent manner.</text>
</comment>
<feature type="active site" description="O-(5'-phospho-DNA)-tyrosine intermediate" evidence="9 10">
    <location>
        <position position="143"/>
    </location>
</feature>
<dbReference type="SUPFAM" id="SSF56719">
    <property type="entry name" value="Type II DNA topoisomerase"/>
    <property type="match status" value="1"/>
</dbReference>
<dbReference type="GO" id="GO:0006261">
    <property type="term" value="P:DNA-templated DNA replication"/>
    <property type="evidence" value="ECO:0007669"/>
    <property type="project" value="UniProtKB-UniRule"/>
</dbReference>
<keyword evidence="9" id="KW-0963">Cytoplasm</keyword>
<evidence type="ECO:0000256" key="9">
    <source>
        <dbReference type="HAMAP-Rule" id="MF_01897"/>
    </source>
</evidence>
<dbReference type="InterPro" id="IPR005743">
    <property type="entry name" value="GyrA"/>
</dbReference>
<comment type="miscellaneous">
    <text evidence="9">Few gyrases are as efficient as E.coli at forming negative supercoils. Not all organisms have 2 type II topoisomerases; in organisms with a single type II topoisomerase this enzyme also has to decatenate newly replicated chromosomes.</text>
</comment>
<proteinExistence type="inferred from homology"/>
<dbReference type="GO" id="GO:0009330">
    <property type="term" value="C:DNA topoisomerase type II (double strand cut, ATP-hydrolyzing) complex"/>
    <property type="evidence" value="ECO:0007669"/>
    <property type="project" value="TreeGrafter"/>
</dbReference>
<dbReference type="Proteomes" id="UP000233325">
    <property type="component" value="Unassembled WGS sequence"/>
</dbReference>